<evidence type="ECO:0000313" key="5">
    <source>
        <dbReference type="Proteomes" id="UP000661894"/>
    </source>
</evidence>
<feature type="transmembrane region" description="Helical" evidence="3">
    <location>
        <begin position="33"/>
        <end position="54"/>
    </location>
</feature>
<keyword evidence="3" id="KW-0812">Transmembrane</keyword>
<sequence length="273" mass="28785">MTLLREVVERPLDPGYAAAAQRRADGTAPRLPWWRKGIVLAVAAALGLGAVWAARELRAPTDGAGDARALLLEQVEDGAARGEQLRADNAALVEQIDRLQGESLRGSDPEFLEEVQLLTLNAGSARVRGPGLRITLDDSRDAQAGEPGAELGRVQDLDLQVLANALWSAGAEAVAINGHRLSGLSAIRSAGPAILVDLVPLARPYVVEAVGNPGDMSARLTRSTGGTHLGTLRDSFGISVSIEEADELVLPGTTARTLRHAEPLEGQTGREDR</sequence>
<feature type="compositionally biased region" description="Basic and acidic residues" evidence="2">
    <location>
        <begin position="259"/>
        <end position="273"/>
    </location>
</feature>
<dbReference type="PANTHER" id="PTHR37313:SF1">
    <property type="entry name" value="UPF0749 PROTEIN RV1823"/>
    <property type="match status" value="1"/>
</dbReference>
<evidence type="ECO:0000256" key="3">
    <source>
        <dbReference type="SAM" id="Phobius"/>
    </source>
</evidence>
<reference evidence="4 5" key="1">
    <citation type="submission" date="2020-08" db="EMBL/GenBank/DDBJ databases">
        <title>A Genomic Blueprint of the Chicken Gut Microbiome.</title>
        <authorList>
            <person name="Gilroy R."/>
            <person name="Ravi A."/>
            <person name="Getino M."/>
            <person name="Pursley I."/>
            <person name="Horton D.L."/>
            <person name="Alikhan N.-F."/>
            <person name="Baker D."/>
            <person name="Gharbi K."/>
            <person name="Hall N."/>
            <person name="Watson M."/>
            <person name="Adriaenssens E.M."/>
            <person name="Foster-Nyarko E."/>
            <person name="Jarju S."/>
            <person name="Secka A."/>
            <person name="Antonio M."/>
            <person name="Oren A."/>
            <person name="Chaudhuri R."/>
            <person name="La Ragione R.M."/>
            <person name="Hildebrand F."/>
            <person name="Pallen M.J."/>
        </authorList>
    </citation>
    <scope>NUCLEOTIDE SEQUENCE [LARGE SCALE GENOMIC DNA]</scope>
    <source>
        <strain evidence="4 5">Sa1BUA1</strain>
    </source>
</reference>
<feature type="region of interest" description="Disordered" evidence="2">
    <location>
        <begin position="253"/>
        <end position="273"/>
    </location>
</feature>
<accession>A0ABR8Z2N4</accession>
<organism evidence="4 5">
    <name type="scientific">Oceanitalea stevensii</name>
    <dbReference type="NCBI Taxonomy" id="2763072"/>
    <lineage>
        <taxon>Bacteria</taxon>
        <taxon>Bacillati</taxon>
        <taxon>Actinomycetota</taxon>
        <taxon>Actinomycetes</taxon>
        <taxon>Micrococcales</taxon>
        <taxon>Bogoriellaceae</taxon>
        <taxon>Georgenia</taxon>
    </lineage>
</organism>
<dbReference type="EMBL" id="JACSPO010000003">
    <property type="protein sequence ID" value="MBD8062432.1"/>
    <property type="molecule type" value="Genomic_DNA"/>
</dbReference>
<dbReference type="Pfam" id="PF05949">
    <property type="entry name" value="DUF881"/>
    <property type="match status" value="1"/>
</dbReference>
<dbReference type="InterPro" id="IPR010273">
    <property type="entry name" value="DUF881"/>
</dbReference>
<dbReference type="Proteomes" id="UP000661894">
    <property type="component" value="Unassembled WGS sequence"/>
</dbReference>
<gene>
    <name evidence="4" type="ORF">H9624_08845</name>
</gene>
<comment type="caution">
    <text evidence="4">The sequence shown here is derived from an EMBL/GenBank/DDBJ whole genome shotgun (WGS) entry which is preliminary data.</text>
</comment>
<dbReference type="PANTHER" id="PTHR37313">
    <property type="entry name" value="UPF0749 PROTEIN RV1825"/>
    <property type="match status" value="1"/>
</dbReference>
<evidence type="ECO:0000256" key="1">
    <source>
        <dbReference type="ARBA" id="ARBA00009108"/>
    </source>
</evidence>
<protein>
    <submittedName>
        <fullName evidence="4">DUF881 domain-containing protein</fullName>
    </submittedName>
</protein>
<keyword evidence="3" id="KW-1133">Transmembrane helix</keyword>
<keyword evidence="3" id="KW-0472">Membrane</keyword>
<keyword evidence="5" id="KW-1185">Reference proteome</keyword>
<evidence type="ECO:0000313" key="4">
    <source>
        <dbReference type="EMBL" id="MBD8062432.1"/>
    </source>
</evidence>
<dbReference type="Gene3D" id="3.30.70.1880">
    <property type="entry name" value="Protein of unknown function DUF881"/>
    <property type="match status" value="1"/>
</dbReference>
<proteinExistence type="inferred from homology"/>
<name>A0ABR8Z2N4_9MICO</name>
<comment type="similarity">
    <text evidence="1">Belongs to the UPF0749 family.</text>
</comment>
<evidence type="ECO:0000256" key="2">
    <source>
        <dbReference type="SAM" id="MobiDB-lite"/>
    </source>
</evidence>